<keyword evidence="7 10" id="KW-0443">Lipid metabolism</keyword>
<organism evidence="11 12">
    <name type="scientific">Bombus vosnesenskii</name>
    <dbReference type="NCBI Taxonomy" id="207650"/>
    <lineage>
        <taxon>Eukaryota</taxon>
        <taxon>Metazoa</taxon>
        <taxon>Ecdysozoa</taxon>
        <taxon>Arthropoda</taxon>
        <taxon>Hexapoda</taxon>
        <taxon>Insecta</taxon>
        <taxon>Pterygota</taxon>
        <taxon>Neoptera</taxon>
        <taxon>Endopterygota</taxon>
        <taxon>Hymenoptera</taxon>
        <taxon>Apocrita</taxon>
        <taxon>Aculeata</taxon>
        <taxon>Apoidea</taxon>
        <taxon>Anthophila</taxon>
        <taxon>Apidae</taxon>
        <taxon>Bombus</taxon>
        <taxon>Pyrobombus</taxon>
    </lineage>
</organism>
<dbReference type="GO" id="GO:0005789">
    <property type="term" value="C:endoplasmic reticulum membrane"/>
    <property type="evidence" value="ECO:0007669"/>
    <property type="project" value="TreeGrafter"/>
</dbReference>
<evidence type="ECO:0000256" key="9">
    <source>
        <dbReference type="ARBA" id="ARBA00023160"/>
    </source>
</evidence>
<sequence>MDRGSQMTETEKISSMGFVELYDFYWNQNADPRTNGLPFIGSPVIIPSIVSLYLYFVLKYGPEFMKDRKPYDLKTFMKYYNVFQIIANTYVVQQFITVGWFTEITMYCEIPDFSYKPGPLKLTYIMWLVTMLKLIHFVETFVFVLRKKKEQVSFLHLYHHVTTILLCWLTTKYVPVAMSSFTPLVNCGVHVIMYTYYFLSTFGSKFRRVLATYKPILTIVQMAQLIILLIQNVQSLLPSCPVTKLPGTISATNLIINFILFYNFYQRKYTKSASKER</sequence>
<reference evidence="12" key="1">
    <citation type="submission" date="2025-08" db="UniProtKB">
        <authorList>
            <consortium name="RefSeq"/>
        </authorList>
    </citation>
    <scope>IDENTIFICATION</scope>
    <source>
        <tissue evidence="12">Muscle</tissue>
    </source>
</reference>
<dbReference type="GO" id="GO:0009922">
    <property type="term" value="F:fatty acid elongase activity"/>
    <property type="evidence" value="ECO:0007669"/>
    <property type="project" value="UniProtKB-EC"/>
</dbReference>
<dbReference type="GO" id="GO:0042761">
    <property type="term" value="P:very long-chain fatty acid biosynthetic process"/>
    <property type="evidence" value="ECO:0007669"/>
    <property type="project" value="TreeGrafter"/>
</dbReference>
<dbReference type="GO" id="GO:0030148">
    <property type="term" value="P:sphingolipid biosynthetic process"/>
    <property type="evidence" value="ECO:0007669"/>
    <property type="project" value="TreeGrafter"/>
</dbReference>
<dbReference type="AlphaFoldDB" id="A0A6J3KMV9"/>
<comment type="subcellular location">
    <subcellularLocation>
        <location evidence="1">Membrane</location>
        <topology evidence="1">Multi-pass membrane protein</topology>
    </subcellularLocation>
</comment>
<evidence type="ECO:0000256" key="4">
    <source>
        <dbReference type="ARBA" id="ARBA00022692"/>
    </source>
</evidence>
<evidence type="ECO:0000256" key="8">
    <source>
        <dbReference type="ARBA" id="ARBA00023136"/>
    </source>
</evidence>
<dbReference type="GeneID" id="117236052"/>
<dbReference type="KEGG" id="bvk:117236052"/>
<evidence type="ECO:0000256" key="3">
    <source>
        <dbReference type="ARBA" id="ARBA00022679"/>
    </source>
</evidence>
<gene>
    <name evidence="12" type="primary">LOC117236052</name>
</gene>
<feature type="transmembrane region" description="Helical" evidence="10">
    <location>
        <begin position="122"/>
        <end position="145"/>
    </location>
</feature>
<dbReference type="Pfam" id="PF01151">
    <property type="entry name" value="ELO"/>
    <property type="match status" value="1"/>
</dbReference>
<dbReference type="Proteomes" id="UP000504631">
    <property type="component" value="Unplaced"/>
</dbReference>
<feature type="transmembrane region" description="Helical" evidence="10">
    <location>
        <begin position="180"/>
        <end position="199"/>
    </location>
</feature>
<keyword evidence="8 10" id="KW-0472">Membrane</keyword>
<feature type="transmembrane region" description="Helical" evidence="10">
    <location>
        <begin position="157"/>
        <end position="174"/>
    </location>
</feature>
<protein>
    <recommendedName>
        <fullName evidence="10">Elongation of very long chain fatty acids protein</fullName>
        <ecNumber evidence="10">2.3.1.199</ecNumber>
    </recommendedName>
    <alternativeName>
        <fullName evidence="10">Very-long-chain 3-oxoacyl-CoA synthase</fullName>
    </alternativeName>
</protein>
<evidence type="ECO:0000256" key="5">
    <source>
        <dbReference type="ARBA" id="ARBA00022832"/>
    </source>
</evidence>
<proteinExistence type="inferred from homology"/>
<feature type="transmembrane region" description="Helical" evidence="10">
    <location>
        <begin position="79"/>
        <end position="102"/>
    </location>
</feature>
<evidence type="ECO:0000256" key="6">
    <source>
        <dbReference type="ARBA" id="ARBA00022989"/>
    </source>
</evidence>
<keyword evidence="11" id="KW-1185">Reference proteome</keyword>
<evidence type="ECO:0000256" key="2">
    <source>
        <dbReference type="ARBA" id="ARBA00022516"/>
    </source>
</evidence>
<dbReference type="InterPro" id="IPR002076">
    <property type="entry name" value="ELO_fam"/>
</dbReference>
<keyword evidence="9 10" id="KW-0275">Fatty acid biosynthesis</keyword>
<dbReference type="RefSeq" id="XP_033354553.1">
    <property type="nucleotide sequence ID" value="XM_033498662.1"/>
</dbReference>
<dbReference type="GO" id="GO:0034625">
    <property type="term" value="P:fatty acid elongation, monounsaturated fatty acid"/>
    <property type="evidence" value="ECO:0007669"/>
    <property type="project" value="TreeGrafter"/>
</dbReference>
<dbReference type="GO" id="GO:0034626">
    <property type="term" value="P:fatty acid elongation, polyunsaturated fatty acid"/>
    <property type="evidence" value="ECO:0007669"/>
    <property type="project" value="TreeGrafter"/>
</dbReference>
<evidence type="ECO:0000256" key="7">
    <source>
        <dbReference type="ARBA" id="ARBA00023098"/>
    </source>
</evidence>
<accession>A0A6J3KMV9</accession>
<feature type="transmembrane region" description="Helical" evidence="10">
    <location>
        <begin position="36"/>
        <end position="58"/>
    </location>
</feature>
<keyword evidence="4 10" id="KW-0812">Transmembrane</keyword>
<feature type="transmembrane region" description="Helical" evidence="10">
    <location>
        <begin position="245"/>
        <end position="265"/>
    </location>
</feature>
<dbReference type="PANTHER" id="PTHR11157:SF69">
    <property type="entry name" value="ELONGATION OF VERY LONG CHAIN FATTY ACIDS PROTEIN 7"/>
    <property type="match status" value="1"/>
</dbReference>
<evidence type="ECO:0000256" key="10">
    <source>
        <dbReference type="RuleBase" id="RU361115"/>
    </source>
</evidence>
<evidence type="ECO:0000313" key="11">
    <source>
        <dbReference type="Proteomes" id="UP000504631"/>
    </source>
</evidence>
<keyword evidence="3 10" id="KW-0808">Transferase</keyword>
<keyword evidence="6 10" id="KW-1133">Transmembrane helix</keyword>
<comment type="catalytic activity">
    <reaction evidence="10">
        <text>a very-long-chain acyl-CoA + malonyl-CoA + H(+) = a very-long-chain 3-oxoacyl-CoA + CO2 + CoA</text>
        <dbReference type="Rhea" id="RHEA:32727"/>
        <dbReference type="ChEBI" id="CHEBI:15378"/>
        <dbReference type="ChEBI" id="CHEBI:16526"/>
        <dbReference type="ChEBI" id="CHEBI:57287"/>
        <dbReference type="ChEBI" id="CHEBI:57384"/>
        <dbReference type="ChEBI" id="CHEBI:90725"/>
        <dbReference type="ChEBI" id="CHEBI:90736"/>
        <dbReference type="EC" id="2.3.1.199"/>
    </reaction>
</comment>
<comment type="similarity">
    <text evidence="10">Belongs to the ELO family.</text>
</comment>
<evidence type="ECO:0000256" key="1">
    <source>
        <dbReference type="ARBA" id="ARBA00004141"/>
    </source>
</evidence>
<keyword evidence="5 10" id="KW-0276">Fatty acid metabolism</keyword>
<evidence type="ECO:0000313" key="12">
    <source>
        <dbReference type="RefSeq" id="XP_033354553.1"/>
    </source>
</evidence>
<keyword evidence="2 10" id="KW-0444">Lipid biosynthesis</keyword>
<dbReference type="EC" id="2.3.1.199" evidence="10"/>
<dbReference type="PANTHER" id="PTHR11157">
    <property type="entry name" value="FATTY ACID ACYL TRANSFERASE-RELATED"/>
    <property type="match status" value="1"/>
</dbReference>
<dbReference type="GO" id="GO:0019367">
    <property type="term" value="P:fatty acid elongation, saturated fatty acid"/>
    <property type="evidence" value="ECO:0007669"/>
    <property type="project" value="TreeGrafter"/>
</dbReference>
<feature type="transmembrane region" description="Helical" evidence="10">
    <location>
        <begin position="211"/>
        <end position="233"/>
    </location>
</feature>
<name>A0A6J3KMV9_9HYME</name>